<dbReference type="Pfam" id="PF05193">
    <property type="entry name" value="Peptidase_M16_C"/>
    <property type="match status" value="1"/>
</dbReference>
<keyword evidence="5" id="KW-0862">Zinc</keyword>
<dbReference type="InterPro" id="IPR007863">
    <property type="entry name" value="Peptidase_M16_C"/>
</dbReference>
<gene>
    <name evidence="10" type="ORF">CLODIP_2_CD00604</name>
</gene>
<evidence type="ECO:0000256" key="3">
    <source>
        <dbReference type="ARBA" id="ARBA00022723"/>
    </source>
</evidence>
<dbReference type="EMBL" id="CADEPI010000622">
    <property type="protein sequence ID" value="CAB3387767.1"/>
    <property type="molecule type" value="Genomic_DNA"/>
</dbReference>
<dbReference type="SUPFAM" id="SSF63411">
    <property type="entry name" value="LuxS/MPP-like metallohydrolase"/>
    <property type="match status" value="2"/>
</dbReference>
<evidence type="ECO:0000256" key="6">
    <source>
        <dbReference type="ARBA" id="ARBA00023049"/>
    </source>
</evidence>
<dbReference type="FunFam" id="3.30.830.10:FF:000001">
    <property type="entry name" value="Mitochondrial-processing peptidase subunit beta, mitochondrial"/>
    <property type="match status" value="1"/>
</dbReference>
<keyword evidence="11" id="KW-1185">Reference proteome</keyword>
<dbReference type="GO" id="GO:0006627">
    <property type="term" value="P:protein processing involved in protein targeting to mitochondrion"/>
    <property type="evidence" value="ECO:0007669"/>
    <property type="project" value="TreeGrafter"/>
</dbReference>
<proteinExistence type="predicted"/>
<accession>A0A8S1EC25</accession>
<name>A0A8S1EC25_9INSE</name>
<feature type="compositionally biased region" description="Basic and acidic residues" evidence="8">
    <location>
        <begin position="80"/>
        <end position="98"/>
    </location>
</feature>
<sequence length="757" mass="82817">MVNEMMAGSLQPHQAILLRTSVAYNTKCGQAIVNLQTIIRLLAHQVVPINVQASSPSHHHISMTREEKEVEEPPPPGSEAAREKERAEIARRLQDFDKNPAAPSGEKEEKEKSLPKEKSKPAAASQSSAKKPAGAPGKARPKDDKAPNKTLKRPATSCSSEVPKKNKKANELDEDIAKRISAMGVNKIKNLVNNPHSVKSQEILKALMNHYRELKTVELDKRRLLAPTSVDNSASFDANSIGISDLPPEIISQLEKILGCDIFQSAEQAQADDEVCIVSPDPQQSNNNQVANGHQETGNCQPSEPVQILEELVFIDLRIQSDISRKMELYQRLHEIVVGSQQTRGDETAESTSFPPVIHLGSPLQSSSGKNQSQSPDKEIIAIPSTSNSLPAKGKNDMQKKGSNPGAAKKSTGAYLGFLKANCSVSKIAKYHNLLLVTLCSGAIRVYDMDTKTLVTEISGGSRQGQTLKVDFDLRWSTLGSLGVSKSITRSDLAEFVSTHYKSPRLVLAGAGGISHGELVKLAEKHFPSAKSSGESTEIPILPNCRFTGSEIRVRDDSMPLAHIAVAVESCGWANPDSIPLMVANTIIGAWDRSQGAGNAHASALAKASAESNLCHSYQSFNTSYKDTGLWGIYWVCDPMLCEDMLFNVQSQWMHLCNTVTEGEVARGKNLLKTNLLLQLDGTTPICEDIGRQLLTYGRRIPVHELEARIDAVNAQQVRDICMKYIYDRCPAVAAVGPVENLPDYMRIRNSMYWLRI</sequence>
<dbReference type="InterPro" id="IPR011249">
    <property type="entry name" value="Metalloenz_LuxS/M16"/>
</dbReference>
<feature type="region of interest" description="Disordered" evidence="8">
    <location>
        <begin position="53"/>
        <end position="170"/>
    </location>
</feature>
<feature type="compositionally biased region" description="Polar residues" evidence="8">
    <location>
        <begin position="363"/>
        <end position="375"/>
    </location>
</feature>
<feature type="region of interest" description="Disordered" evidence="8">
    <location>
        <begin position="340"/>
        <end position="407"/>
    </location>
</feature>
<dbReference type="AlphaFoldDB" id="A0A8S1EC25"/>
<evidence type="ECO:0000256" key="1">
    <source>
        <dbReference type="ARBA" id="ARBA00004173"/>
    </source>
</evidence>
<evidence type="ECO:0000256" key="2">
    <source>
        <dbReference type="ARBA" id="ARBA00022670"/>
    </source>
</evidence>
<keyword evidence="2" id="KW-0645">Protease</keyword>
<keyword evidence="4" id="KW-0378">Hydrolase</keyword>
<keyword evidence="6" id="KW-0482">Metalloprotease</keyword>
<dbReference type="PANTHER" id="PTHR11851:SF149">
    <property type="entry name" value="GH01077P"/>
    <property type="match status" value="1"/>
</dbReference>
<feature type="domain" description="Peptidase M16 C-terminal" evidence="9">
    <location>
        <begin position="487"/>
        <end position="672"/>
    </location>
</feature>
<dbReference type="PANTHER" id="PTHR11851">
    <property type="entry name" value="METALLOPROTEASE"/>
    <property type="match status" value="1"/>
</dbReference>
<feature type="compositionally biased region" description="Low complexity" evidence="8">
    <location>
        <begin position="121"/>
        <end position="138"/>
    </location>
</feature>
<evidence type="ECO:0000313" key="11">
    <source>
        <dbReference type="Proteomes" id="UP000494165"/>
    </source>
</evidence>
<evidence type="ECO:0000259" key="9">
    <source>
        <dbReference type="Pfam" id="PF05193"/>
    </source>
</evidence>
<comment type="caution">
    <text evidence="10">The sequence shown here is derived from an EMBL/GenBank/DDBJ whole genome shotgun (WGS) entry which is preliminary data.</text>
</comment>
<dbReference type="GO" id="GO:0046872">
    <property type="term" value="F:metal ion binding"/>
    <property type="evidence" value="ECO:0007669"/>
    <property type="project" value="UniProtKB-KW"/>
</dbReference>
<dbReference type="Proteomes" id="UP000494165">
    <property type="component" value="Unassembled WGS sequence"/>
</dbReference>
<protein>
    <recommendedName>
        <fullName evidence="9">Peptidase M16 C-terminal domain-containing protein</fullName>
    </recommendedName>
</protein>
<organism evidence="10 11">
    <name type="scientific">Cloeon dipterum</name>
    <dbReference type="NCBI Taxonomy" id="197152"/>
    <lineage>
        <taxon>Eukaryota</taxon>
        <taxon>Metazoa</taxon>
        <taxon>Ecdysozoa</taxon>
        <taxon>Arthropoda</taxon>
        <taxon>Hexapoda</taxon>
        <taxon>Insecta</taxon>
        <taxon>Pterygota</taxon>
        <taxon>Palaeoptera</taxon>
        <taxon>Ephemeroptera</taxon>
        <taxon>Pisciforma</taxon>
        <taxon>Baetidae</taxon>
        <taxon>Cloeon</taxon>
    </lineage>
</organism>
<dbReference type="GO" id="GO:0004222">
    <property type="term" value="F:metalloendopeptidase activity"/>
    <property type="evidence" value="ECO:0007669"/>
    <property type="project" value="TreeGrafter"/>
</dbReference>
<evidence type="ECO:0000256" key="7">
    <source>
        <dbReference type="ARBA" id="ARBA00023128"/>
    </source>
</evidence>
<dbReference type="OrthoDB" id="10251424at2759"/>
<dbReference type="Gene3D" id="3.30.830.10">
    <property type="entry name" value="Metalloenzyme, LuxS/M16 peptidase-like"/>
    <property type="match status" value="2"/>
</dbReference>
<keyword evidence="7" id="KW-0496">Mitochondrion</keyword>
<reference evidence="10 11" key="1">
    <citation type="submission" date="2020-04" db="EMBL/GenBank/DDBJ databases">
        <authorList>
            <person name="Alioto T."/>
            <person name="Alioto T."/>
            <person name="Gomez Garrido J."/>
        </authorList>
    </citation>
    <scope>NUCLEOTIDE SEQUENCE [LARGE SCALE GENOMIC DNA]</scope>
</reference>
<evidence type="ECO:0000313" key="10">
    <source>
        <dbReference type="EMBL" id="CAB3387767.1"/>
    </source>
</evidence>
<evidence type="ECO:0000256" key="5">
    <source>
        <dbReference type="ARBA" id="ARBA00022833"/>
    </source>
</evidence>
<evidence type="ECO:0000256" key="4">
    <source>
        <dbReference type="ARBA" id="ARBA00022801"/>
    </source>
</evidence>
<keyword evidence="3" id="KW-0479">Metal-binding</keyword>
<dbReference type="GO" id="GO:0005739">
    <property type="term" value="C:mitochondrion"/>
    <property type="evidence" value="ECO:0007669"/>
    <property type="project" value="UniProtKB-SubCell"/>
</dbReference>
<feature type="compositionally biased region" description="Basic and acidic residues" evidence="8">
    <location>
        <begin position="105"/>
        <end position="120"/>
    </location>
</feature>
<dbReference type="InterPro" id="IPR050361">
    <property type="entry name" value="MPP/UQCRC_Complex"/>
</dbReference>
<evidence type="ECO:0000256" key="8">
    <source>
        <dbReference type="SAM" id="MobiDB-lite"/>
    </source>
</evidence>
<comment type="subcellular location">
    <subcellularLocation>
        <location evidence="1">Mitochondrion</location>
    </subcellularLocation>
</comment>